<dbReference type="AlphaFoldDB" id="A0AAW1X6T5"/>
<comment type="caution">
    <text evidence="2">The sequence shown here is derived from an EMBL/GenBank/DDBJ whole genome shotgun (WGS) entry which is preliminary data.</text>
</comment>
<feature type="transmembrane region" description="Helical" evidence="1">
    <location>
        <begin position="37"/>
        <end position="60"/>
    </location>
</feature>
<dbReference type="GO" id="GO:0006888">
    <property type="term" value="P:endoplasmic reticulum to Golgi vesicle-mediated transport"/>
    <property type="evidence" value="ECO:0007669"/>
    <property type="project" value="InterPro"/>
</dbReference>
<dbReference type="GO" id="GO:0005829">
    <property type="term" value="C:cytosol"/>
    <property type="evidence" value="ECO:0007669"/>
    <property type="project" value="GOC"/>
</dbReference>
<name>A0AAW1X6T5_RUBAR</name>
<accession>A0AAW1X6T5</accession>
<proteinExistence type="predicted"/>
<feature type="transmembrane region" description="Helical" evidence="1">
    <location>
        <begin position="143"/>
        <end position="161"/>
    </location>
</feature>
<sequence>MAYELSEQKKVGLGLLGFGILFSFLGVVLFFDRGLLALGNVFWLTGVALLLGWSSMWNVFTNKENIKAKLTGKHFGDAYFFCHDLSHVDRCLLFLAKKTMIDACGFCIFSSWSLFPFVRWPILGIILELYGCLVLFGGFWPTVKVFLCEVPFLGWVIRYIFW</sequence>
<keyword evidence="3" id="KW-1185">Reference proteome</keyword>
<dbReference type="EMBL" id="JBEDUW010000004">
    <property type="protein sequence ID" value="KAK9932686.1"/>
    <property type="molecule type" value="Genomic_DNA"/>
</dbReference>
<feature type="transmembrane region" description="Helical" evidence="1">
    <location>
        <begin position="12"/>
        <end position="31"/>
    </location>
</feature>
<evidence type="ECO:0000313" key="2">
    <source>
        <dbReference type="EMBL" id="KAK9932686.1"/>
    </source>
</evidence>
<protein>
    <recommendedName>
        <fullName evidence="4">Vesicle transport protein</fullName>
    </recommendedName>
</protein>
<evidence type="ECO:0000256" key="1">
    <source>
        <dbReference type="SAM" id="Phobius"/>
    </source>
</evidence>
<gene>
    <name evidence="2" type="ORF">M0R45_019911</name>
</gene>
<reference evidence="2 3" key="1">
    <citation type="journal article" date="2023" name="G3 (Bethesda)">
        <title>A chromosome-length genome assembly and annotation of blackberry (Rubus argutus, cv. 'Hillquist').</title>
        <authorList>
            <person name="Bruna T."/>
            <person name="Aryal R."/>
            <person name="Dudchenko O."/>
            <person name="Sargent D.J."/>
            <person name="Mead D."/>
            <person name="Buti M."/>
            <person name="Cavallini A."/>
            <person name="Hytonen T."/>
            <person name="Andres J."/>
            <person name="Pham M."/>
            <person name="Weisz D."/>
            <person name="Mascagni F."/>
            <person name="Usai G."/>
            <person name="Natali L."/>
            <person name="Bassil N."/>
            <person name="Fernandez G.E."/>
            <person name="Lomsadze A."/>
            <person name="Armour M."/>
            <person name="Olukolu B."/>
            <person name="Poorten T."/>
            <person name="Britton C."/>
            <person name="Davik J."/>
            <person name="Ashrafi H."/>
            <person name="Aiden E.L."/>
            <person name="Borodovsky M."/>
            <person name="Worthington M."/>
        </authorList>
    </citation>
    <scope>NUCLEOTIDE SEQUENCE [LARGE SCALE GENOMIC DNA]</scope>
    <source>
        <strain evidence="2">PI 553951</strain>
    </source>
</reference>
<keyword evidence="1" id="KW-1133">Transmembrane helix</keyword>
<keyword evidence="1" id="KW-0472">Membrane</keyword>
<dbReference type="Proteomes" id="UP001457282">
    <property type="component" value="Unassembled WGS sequence"/>
</dbReference>
<evidence type="ECO:0000313" key="3">
    <source>
        <dbReference type="Proteomes" id="UP001457282"/>
    </source>
</evidence>
<evidence type="ECO:0008006" key="4">
    <source>
        <dbReference type="Google" id="ProtNLM"/>
    </source>
</evidence>
<dbReference type="PANTHER" id="PTHR21493">
    <property type="entry name" value="CGI-141-RELATED/LIPASE CONTAINING PROTEIN"/>
    <property type="match status" value="1"/>
</dbReference>
<dbReference type="PANTHER" id="PTHR21493:SF246">
    <property type="entry name" value="GOT1_SFT2-LIKE VESCICLE TRANSPORT PROTEIN FAMILY"/>
    <property type="match status" value="1"/>
</dbReference>
<dbReference type="InterPro" id="IPR045176">
    <property type="entry name" value="Got1"/>
</dbReference>
<organism evidence="2 3">
    <name type="scientific">Rubus argutus</name>
    <name type="common">Southern blackberry</name>
    <dbReference type="NCBI Taxonomy" id="59490"/>
    <lineage>
        <taxon>Eukaryota</taxon>
        <taxon>Viridiplantae</taxon>
        <taxon>Streptophyta</taxon>
        <taxon>Embryophyta</taxon>
        <taxon>Tracheophyta</taxon>
        <taxon>Spermatophyta</taxon>
        <taxon>Magnoliopsida</taxon>
        <taxon>eudicotyledons</taxon>
        <taxon>Gunneridae</taxon>
        <taxon>Pentapetalae</taxon>
        <taxon>rosids</taxon>
        <taxon>fabids</taxon>
        <taxon>Rosales</taxon>
        <taxon>Rosaceae</taxon>
        <taxon>Rosoideae</taxon>
        <taxon>Rosoideae incertae sedis</taxon>
        <taxon>Rubus</taxon>
    </lineage>
</organism>
<dbReference type="GO" id="GO:0042147">
    <property type="term" value="P:retrograde transport, endosome to Golgi"/>
    <property type="evidence" value="ECO:0007669"/>
    <property type="project" value="InterPro"/>
</dbReference>
<keyword evidence="1" id="KW-0812">Transmembrane</keyword>